<dbReference type="GO" id="GO:0020037">
    <property type="term" value="F:heme binding"/>
    <property type="evidence" value="ECO:0007669"/>
    <property type="project" value="InterPro"/>
</dbReference>
<evidence type="ECO:0000256" key="4">
    <source>
        <dbReference type="PROSITE-ProRule" id="PRU00433"/>
    </source>
</evidence>
<dbReference type="AlphaFoldDB" id="A0A090AGM2"/>
<evidence type="ECO:0000256" key="2">
    <source>
        <dbReference type="ARBA" id="ARBA00022723"/>
    </source>
</evidence>
<dbReference type="InterPro" id="IPR009056">
    <property type="entry name" value="Cyt_c-like_dom"/>
</dbReference>
<reference evidence="6 7" key="1">
    <citation type="journal article" date="2014" name="ISME J.">
        <title>Ecophysiology of Thioploca ingrica as revealed by the complete genome sequence supplemented with proteomic evidence.</title>
        <authorList>
            <person name="Kojima H."/>
            <person name="Ogura Y."/>
            <person name="Yamamoto N."/>
            <person name="Togashi T."/>
            <person name="Mori H."/>
            <person name="Watanabe T."/>
            <person name="Nemoto F."/>
            <person name="Kurokawa K."/>
            <person name="Hayashi T."/>
            <person name="Fukui M."/>
        </authorList>
    </citation>
    <scope>NUCLEOTIDE SEQUENCE [LARGE SCALE GENOMIC DNA]</scope>
</reference>
<keyword evidence="7" id="KW-1185">Reference proteome</keyword>
<dbReference type="EMBL" id="AP014633">
    <property type="protein sequence ID" value="BAP57408.1"/>
    <property type="molecule type" value="Genomic_DNA"/>
</dbReference>
<dbReference type="GO" id="GO:0009055">
    <property type="term" value="F:electron transfer activity"/>
    <property type="evidence" value="ECO:0007669"/>
    <property type="project" value="InterPro"/>
</dbReference>
<evidence type="ECO:0000313" key="7">
    <source>
        <dbReference type="Proteomes" id="UP000031623"/>
    </source>
</evidence>
<gene>
    <name evidence="6" type="ORF">THII_3111</name>
</gene>
<evidence type="ECO:0000313" key="6">
    <source>
        <dbReference type="EMBL" id="BAP57408.1"/>
    </source>
</evidence>
<dbReference type="InterPro" id="IPR036909">
    <property type="entry name" value="Cyt_c-like_dom_sf"/>
</dbReference>
<evidence type="ECO:0000256" key="1">
    <source>
        <dbReference type="ARBA" id="ARBA00022617"/>
    </source>
</evidence>
<organism evidence="6 7">
    <name type="scientific">Thioploca ingrica</name>
    <dbReference type="NCBI Taxonomy" id="40754"/>
    <lineage>
        <taxon>Bacteria</taxon>
        <taxon>Pseudomonadati</taxon>
        <taxon>Pseudomonadota</taxon>
        <taxon>Gammaproteobacteria</taxon>
        <taxon>Thiotrichales</taxon>
        <taxon>Thiotrichaceae</taxon>
        <taxon>Thioploca</taxon>
    </lineage>
</organism>
<evidence type="ECO:0000259" key="5">
    <source>
        <dbReference type="PROSITE" id="PS51007"/>
    </source>
</evidence>
<sequence>MAGGRALATPFGTFYTPNITSDPEHGLGKWSEAEFIQVLSKGISPGGSHYFPVFPYPSYTRMSREDMQALWAYLRTVSAVAKPNKAHDIPWYLGRIASWSWQYLFFTPGAWTPQPDKSIAWNRGAYIATALAHCGECHTPRNRFGVLDQSMAYAGTENGPEDAKVPNITSDPETGIGKWSHDELVDFFQEGMLPDGDYTGSLMAEVVDNGLKYMTKADAEALATYIAALPPIPHAIVHKKKN</sequence>
<keyword evidence="1 4" id="KW-0349">Heme</keyword>
<dbReference type="InterPro" id="IPR051459">
    <property type="entry name" value="Cytochrome_c-type_DH"/>
</dbReference>
<keyword evidence="2 4" id="KW-0479">Metal-binding</keyword>
<dbReference type="SUPFAM" id="SSF46626">
    <property type="entry name" value="Cytochrome c"/>
    <property type="match status" value="2"/>
</dbReference>
<name>A0A090AGM2_9GAMM</name>
<dbReference type="PANTHER" id="PTHR35008:SF8">
    <property type="entry name" value="ALCOHOL DEHYDROGENASE CYTOCHROME C SUBUNIT"/>
    <property type="match status" value="1"/>
</dbReference>
<dbReference type="GO" id="GO:0046872">
    <property type="term" value="F:metal ion binding"/>
    <property type="evidence" value="ECO:0007669"/>
    <property type="project" value="UniProtKB-KW"/>
</dbReference>
<dbReference type="STRING" id="40754.THII_3111"/>
<accession>A0A090AGM2</accession>
<dbReference type="PANTHER" id="PTHR35008">
    <property type="entry name" value="BLL4482 PROTEIN-RELATED"/>
    <property type="match status" value="1"/>
</dbReference>
<keyword evidence="3 4" id="KW-0408">Iron</keyword>
<dbReference type="PROSITE" id="PS51007">
    <property type="entry name" value="CYTC"/>
    <property type="match status" value="1"/>
</dbReference>
<dbReference type="HOGENOM" id="CLU_028594_2_0_6"/>
<feature type="domain" description="Cytochrome c" evidence="5">
    <location>
        <begin position="119"/>
        <end position="230"/>
    </location>
</feature>
<evidence type="ECO:0000256" key="3">
    <source>
        <dbReference type="ARBA" id="ARBA00023004"/>
    </source>
</evidence>
<protein>
    <submittedName>
        <fullName evidence="6">Cytochrome c</fullName>
    </submittedName>
</protein>
<dbReference type="KEGG" id="tig:THII_3111"/>
<dbReference type="Proteomes" id="UP000031623">
    <property type="component" value="Chromosome"/>
</dbReference>
<proteinExistence type="predicted"/>